<sequence length="169" mass="18300">MSSFNPATATDTRQQYLTFTLGEALFAVGTLNVREIIEYGHLTPVPLMPPSILGVINLRGGVVPILDLRQRFGQGATQVSRRSCIVILEVQRSGIDQVIGIVVEAVNAVLEIPEQDIEPPPSFGSQIPTDFLIGMGKLDTRLVVLLDIGRVLSLDDLQLLAGRELPESA</sequence>
<comment type="caution">
    <text evidence="2">The sequence shown here is derived from an EMBL/GenBank/DDBJ whole genome shotgun (WGS) entry which is preliminary data.</text>
</comment>
<dbReference type="EMBL" id="FMTL01000001">
    <property type="protein sequence ID" value="SCW49089.1"/>
    <property type="molecule type" value="Genomic_DNA"/>
</dbReference>
<organism evidence="2 3">
    <name type="scientific">Pseudomonas peli</name>
    <dbReference type="NCBI Taxonomy" id="592361"/>
    <lineage>
        <taxon>Bacteria</taxon>
        <taxon>Pseudomonadati</taxon>
        <taxon>Pseudomonadota</taxon>
        <taxon>Gammaproteobacteria</taxon>
        <taxon>Pseudomonadales</taxon>
        <taxon>Pseudomonadaceae</taxon>
        <taxon>Pseudomonas</taxon>
    </lineage>
</organism>
<dbReference type="PANTHER" id="PTHR22617">
    <property type="entry name" value="CHEMOTAXIS SENSOR HISTIDINE KINASE-RELATED"/>
    <property type="match status" value="1"/>
</dbReference>
<dbReference type="PANTHER" id="PTHR22617:SF41">
    <property type="entry name" value="CHEMOTAXIS SIGNAL TRANSDUCTION SYSTEM ADAPTOR PROTEIN CHEW"/>
    <property type="match status" value="1"/>
</dbReference>
<dbReference type="GO" id="GO:0006935">
    <property type="term" value="P:chemotaxis"/>
    <property type="evidence" value="ECO:0007669"/>
    <property type="project" value="InterPro"/>
</dbReference>
<protein>
    <submittedName>
        <fullName evidence="2">Purine-binding chemotaxis protein CheW</fullName>
    </submittedName>
</protein>
<evidence type="ECO:0000313" key="2">
    <source>
        <dbReference type="EMBL" id="SCW49089.1"/>
    </source>
</evidence>
<evidence type="ECO:0000313" key="3">
    <source>
        <dbReference type="Proteomes" id="UP000242418"/>
    </source>
</evidence>
<dbReference type="Proteomes" id="UP000242418">
    <property type="component" value="Unassembled WGS sequence"/>
</dbReference>
<name>A0AB37Z6E2_9PSED</name>
<gene>
    <name evidence="2" type="ORF">SAMN05216370_1587</name>
</gene>
<dbReference type="InterPro" id="IPR039315">
    <property type="entry name" value="CheW"/>
</dbReference>
<feature type="domain" description="CheW-like" evidence="1">
    <location>
        <begin position="13"/>
        <end position="157"/>
    </location>
</feature>
<dbReference type="SUPFAM" id="SSF50341">
    <property type="entry name" value="CheW-like"/>
    <property type="match status" value="1"/>
</dbReference>
<dbReference type="AlphaFoldDB" id="A0AB37Z6E2"/>
<dbReference type="CDD" id="cd00732">
    <property type="entry name" value="CheW"/>
    <property type="match status" value="1"/>
</dbReference>
<proteinExistence type="predicted"/>
<keyword evidence="3" id="KW-1185">Reference proteome</keyword>
<dbReference type="InterPro" id="IPR036061">
    <property type="entry name" value="CheW-like_dom_sf"/>
</dbReference>
<dbReference type="RefSeq" id="WP_090250247.1">
    <property type="nucleotide sequence ID" value="NZ_FMTL01000001.1"/>
</dbReference>
<dbReference type="GO" id="GO:0005829">
    <property type="term" value="C:cytosol"/>
    <property type="evidence" value="ECO:0007669"/>
    <property type="project" value="TreeGrafter"/>
</dbReference>
<dbReference type="SMART" id="SM00260">
    <property type="entry name" value="CheW"/>
    <property type="match status" value="1"/>
</dbReference>
<accession>A0AB37Z6E2</accession>
<dbReference type="PROSITE" id="PS50851">
    <property type="entry name" value="CHEW"/>
    <property type="match status" value="1"/>
</dbReference>
<dbReference type="GO" id="GO:0007165">
    <property type="term" value="P:signal transduction"/>
    <property type="evidence" value="ECO:0007669"/>
    <property type="project" value="InterPro"/>
</dbReference>
<reference evidence="2 3" key="1">
    <citation type="submission" date="2016-10" db="EMBL/GenBank/DDBJ databases">
        <authorList>
            <person name="Varghese N."/>
            <person name="Submissions S."/>
        </authorList>
    </citation>
    <scope>NUCLEOTIDE SEQUENCE [LARGE SCALE GENOMIC DNA]</scope>
    <source>
        <strain evidence="2 3">DSM 17833</strain>
    </source>
</reference>
<dbReference type="InterPro" id="IPR002545">
    <property type="entry name" value="CheW-lke_dom"/>
</dbReference>
<evidence type="ECO:0000259" key="1">
    <source>
        <dbReference type="PROSITE" id="PS50851"/>
    </source>
</evidence>
<dbReference type="Pfam" id="PF01584">
    <property type="entry name" value="CheW"/>
    <property type="match status" value="1"/>
</dbReference>
<dbReference type="Gene3D" id="2.40.50.180">
    <property type="entry name" value="CheA-289, Domain 4"/>
    <property type="match status" value="1"/>
</dbReference>
<dbReference type="Gene3D" id="2.30.30.40">
    <property type="entry name" value="SH3 Domains"/>
    <property type="match status" value="1"/>
</dbReference>